<proteinExistence type="inferred from homology"/>
<evidence type="ECO:0000256" key="2">
    <source>
        <dbReference type="ARBA" id="ARBA00023239"/>
    </source>
</evidence>
<accession>A0A4R3V9I9</accession>
<keyword evidence="2 3" id="KW-0456">Lyase</keyword>
<dbReference type="Pfam" id="PF00701">
    <property type="entry name" value="DHDPS"/>
    <property type="match status" value="1"/>
</dbReference>
<dbReference type="RefSeq" id="WP_132476695.1">
    <property type="nucleotide sequence ID" value="NZ_JBHRVM010000001.1"/>
</dbReference>
<gene>
    <name evidence="6" type="ORF">EV686_104243</name>
</gene>
<reference evidence="6 7" key="1">
    <citation type="submission" date="2019-03" db="EMBL/GenBank/DDBJ databases">
        <title>Genomic Encyclopedia of Type Strains, Phase IV (KMG-IV): sequencing the most valuable type-strain genomes for metagenomic binning, comparative biology and taxonomic classification.</title>
        <authorList>
            <person name="Goeker M."/>
        </authorList>
    </citation>
    <scope>NUCLEOTIDE SEQUENCE [LARGE SCALE GENOMIC DNA]</scope>
    <source>
        <strain evidence="6 7">DSM 100048</strain>
    </source>
</reference>
<protein>
    <submittedName>
        <fullName evidence="6">4-hydroxy-tetrahydrodipicolinate synthase</fullName>
    </submittedName>
</protein>
<dbReference type="Gene3D" id="3.20.20.70">
    <property type="entry name" value="Aldolase class I"/>
    <property type="match status" value="1"/>
</dbReference>
<comment type="caution">
    <text evidence="6">The sequence shown here is derived from an EMBL/GenBank/DDBJ whole genome shotgun (WGS) entry which is preliminary data.</text>
</comment>
<dbReference type="CDD" id="cd00408">
    <property type="entry name" value="DHDPS-like"/>
    <property type="match status" value="1"/>
</dbReference>
<dbReference type="PIRSF" id="PIRSF001365">
    <property type="entry name" value="DHDPS"/>
    <property type="match status" value="1"/>
</dbReference>
<feature type="active site" description="Proton donor/acceptor" evidence="4">
    <location>
        <position position="135"/>
    </location>
</feature>
<dbReference type="SMART" id="SM01130">
    <property type="entry name" value="DHDPS"/>
    <property type="match status" value="1"/>
</dbReference>
<evidence type="ECO:0000313" key="7">
    <source>
        <dbReference type="Proteomes" id="UP000294692"/>
    </source>
</evidence>
<name>A0A4R3V9I9_9BURK</name>
<dbReference type="Proteomes" id="UP000294692">
    <property type="component" value="Unassembled WGS sequence"/>
</dbReference>
<evidence type="ECO:0000256" key="1">
    <source>
        <dbReference type="ARBA" id="ARBA00007592"/>
    </source>
</evidence>
<dbReference type="InterPro" id="IPR002220">
    <property type="entry name" value="DapA-like"/>
</dbReference>
<evidence type="ECO:0000256" key="5">
    <source>
        <dbReference type="PIRSR" id="PIRSR001365-2"/>
    </source>
</evidence>
<dbReference type="SUPFAM" id="SSF51569">
    <property type="entry name" value="Aldolase"/>
    <property type="match status" value="1"/>
</dbReference>
<dbReference type="PANTHER" id="PTHR12128:SF66">
    <property type="entry name" value="4-HYDROXY-2-OXOGLUTARATE ALDOLASE, MITOCHONDRIAL"/>
    <property type="match status" value="1"/>
</dbReference>
<dbReference type="InterPro" id="IPR013785">
    <property type="entry name" value="Aldolase_TIM"/>
</dbReference>
<sequence length="292" mass="31624">MSTLKGICAASCTPMRDDGAVDYDAFRSHLDSLIGAGVHIIAVNGGTGEFAFLTTEEKRRIAETAASHIDGRAKLIVQTSAIRTEDSIEASLHAEGIGADALLVLPPYFEGPVPDGVYYHYERIAEKVSTPMMVYNVPMHSGFDITPEFFKRLSAIDNIKYIKDTSGDFNRVQELLASGATVFNGSDPFAFHALLAGCNGCFWGAVNAIAPEAVEMYNLVQEGKLAQALAVWNRILPANLFFWRSPYNPAVKAATNILTGNVGDCRKPVMPLDGDQMAELKSAIAPILSHRK</sequence>
<keyword evidence="7" id="KW-1185">Reference proteome</keyword>
<evidence type="ECO:0000256" key="3">
    <source>
        <dbReference type="PIRNR" id="PIRNR001365"/>
    </source>
</evidence>
<feature type="active site" description="Schiff-base intermediate with substrate" evidence="4">
    <location>
        <position position="163"/>
    </location>
</feature>
<dbReference type="OrthoDB" id="199953at2"/>
<dbReference type="EMBL" id="SMBX01000004">
    <property type="protein sequence ID" value="TCU99144.1"/>
    <property type="molecule type" value="Genomic_DNA"/>
</dbReference>
<comment type="similarity">
    <text evidence="1 3">Belongs to the DapA family.</text>
</comment>
<organism evidence="6 7">
    <name type="scientific">Paracandidimonas soli</name>
    <dbReference type="NCBI Taxonomy" id="1917182"/>
    <lineage>
        <taxon>Bacteria</taxon>
        <taxon>Pseudomonadati</taxon>
        <taxon>Pseudomonadota</taxon>
        <taxon>Betaproteobacteria</taxon>
        <taxon>Burkholderiales</taxon>
        <taxon>Alcaligenaceae</taxon>
        <taxon>Paracandidimonas</taxon>
    </lineage>
</organism>
<dbReference type="GO" id="GO:0008840">
    <property type="term" value="F:4-hydroxy-tetrahydrodipicolinate synthase activity"/>
    <property type="evidence" value="ECO:0007669"/>
    <property type="project" value="TreeGrafter"/>
</dbReference>
<dbReference type="PANTHER" id="PTHR12128">
    <property type="entry name" value="DIHYDRODIPICOLINATE SYNTHASE"/>
    <property type="match status" value="1"/>
</dbReference>
<evidence type="ECO:0000313" key="6">
    <source>
        <dbReference type="EMBL" id="TCU99144.1"/>
    </source>
</evidence>
<dbReference type="AlphaFoldDB" id="A0A4R3V9I9"/>
<evidence type="ECO:0000256" key="4">
    <source>
        <dbReference type="PIRSR" id="PIRSR001365-1"/>
    </source>
</evidence>
<feature type="binding site" evidence="5">
    <location>
        <position position="47"/>
    </location>
    <ligand>
        <name>pyruvate</name>
        <dbReference type="ChEBI" id="CHEBI:15361"/>
    </ligand>
</feature>
<dbReference type="PRINTS" id="PR00146">
    <property type="entry name" value="DHPICSNTHASE"/>
</dbReference>